<feature type="transmembrane region" description="Helical" evidence="1">
    <location>
        <begin position="133"/>
        <end position="156"/>
    </location>
</feature>
<reference evidence="3 4" key="1">
    <citation type="submission" date="2020-10" db="EMBL/GenBank/DDBJ databases">
        <title>ChiBAC.</title>
        <authorList>
            <person name="Zenner C."/>
            <person name="Hitch T.C.A."/>
            <person name="Clavel T."/>
        </authorList>
    </citation>
    <scope>NUCLEOTIDE SEQUENCE [LARGE SCALE GENOMIC DNA]</scope>
    <source>
        <strain evidence="3 4">DSM 109015</strain>
    </source>
</reference>
<protein>
    <submittedName>
        <fullName evidence="3">VanZ family protein</fullName>
    </submittedName>
</protein>
<comment type="caution">
    <text evidence="3">The sequence shown here is derived from an EMBL/GenBank/DDBJ whole genome shotgun (WGS) entry which is preliminary data.</text>
</comment>
<sequence>MTQHKTSPWLIAFRIIFTMAVLACIAFIFSNSLEAGAISSARSQEVMRYMNAILDRIGLGPLSEHSVRKLAHFAEYCLEGLLLTLCLRVYTARFVRHISWPLLGGLLTAVTDETIQKYVSGRSSQLTDVWIDFSGVVAGMLVSLVLLLILRGIMAFHSIKKENRRLRAERDSLRRSRDARIRRAAVRDDSEFYNNTPEEGEDTI</sequence>
<name>A0ABR9R4D3_9FIRM</name>
<evidence type="ECO:0000259" key="2">
    <source>
        <dbReference type="Pfam" id="PF04892"/>
    </source>
</evidence>
<evidence type="ECO:0000313" key="3">
    <source>
        <dbReference type="EMBL" id="MBE5037978.1"/>
    </source>
</evidence>
<dbReference type="RefSeq" id="WP_193501814.1">
    <property type="nucleotide sequence ID" value="NZ_JADCKC010000003.1"/>
</dbReference>
<keyword evidence="1" id="KW-0472">Membrane</keyword>
<organism evidence="3 4">
    <name type="scientific">Gemmiger gallinarum</name>
    <dbReference type="NCBI Taxonomy" id="2779354"/>
    <lineage>
        <taxon>Bacteria</taxon>
        <taxon>Bacillati</taxon>
        <taxon>Bacillota</taxon>
        <taxon>Clostridia</taxon>
        <taxon>Eubacteriales</taxon>
        <taxon>Gemmiger</taxon>
    </lineage>
</organism>
<dbReference type="EMBL" id="JADCKC010000003">
    <property type="protein sequence ID" value="MBE5037978.1"/>
    <property type="molecule type" value="Genomic_DNA"/>
</dbReference>
<proteinExistence type="predicted"/>
<feature type="transmembrane region" description="Helical" evidence="1">
    <location>
        <begin position="12"/>
        <end position="30"/>
    </location>
</feature>
<dbReference type="Pfam" id="PF04892">
    <property type="entry name" value="VanZ"/>
    <property type="match status" value="1"/>
</dbReference>
<dbReference type="InterPro" id="IPR006976">
    <property type="entry name" value="VanZ-like"/>
</dbReference>
<dbReference type="NCBIfam" id="NF037970">
    <property type="entry name" value="vanZ_1"/>
    <property type="match status" value="1"/>
</dbReference>
<dbReference type="Proteomes" id="UP000768567">
    <property type="component" value="Unassembled WGS sequence"/>
</dbReference>
<accession>A0ABR9R4D3</accession>
<evidence type="ECO:0000313" key="4">
    <source>
        <dbReference type="Proteomes" id="UP000768567"/>
    </source>
</evidence>
<keyword evidence="1" id="KW-1133">Transmembrane helix</keyword>
<keyword evidence="4" id="KW-1185">Reference proteome</keyword>
<gene>
    <name evidence="3" type="ORF">INF35_09300</name>
</gene>
<evidence type="ECO:0000256" key="1">
    <source>
        <dbReference type="SAM" id="Phobius"/>
    </source>
</evidence>
<feature type="domain" description="VanZ-like" evidence="2">
    <location>
        <begin position="18"/>
        <end position="145"/>
    </location>
</feature>
<keyword evidence="1" id="KW-0812">Transmembrane</keyword>